<sequence length="109" mass="11944">MKRISGTQIVINFIGSHPGCTFSEIRTGTGLHSSVVNSAIWATFNDGRVLRAGERKGYGNYEDGILWVGELSNNGEMKYGLNIANANYPEEGSITVFEFDEPLREGADK</sequence>
<dbReference type="RefSeq" id="WP_230133758.1">
    <property type="nucleotide sequence ID" value="NZ_CACRTM010000032.1"/>
</dbReference>
<gene>
    <name evidence="1" type="ORF">KOLFYP65_04906</name>
</gene>
<dbReference type="EMBL" id="CACRTM010000032">
    <property type="protein sequence ID" value="VYU63407.1"/>
    <property type="molecule type" value="Genomic_DNA"/>
</dbReference>
<proteinExistence type="predicted"/>
<protein>
    <submittedName>
        <fullName evidence="1">Uncharacterized protein</fullName>
    </submittedName>
</protein>
<accession>A0A6N3GFC8</accession>
<reference evidence="1" key="1">
    <citation type="submission" date="2019-11" db="EMBL/GenBank/DDBJ databases">
        <authorList>
            <person name="Feng L."/>
        </authorList>
    </citation>
    <scope>NUCLEOTIDE SEQUENCE</scope>
    <source>
        <strain evidence="1">KOxytocaLFYP65</strain>
    </source>
</reference>
<organism evidence="1">
    <name type="scientific">Klebsiella oxytoca</name>
    <dbReference type="NCBI Taxonomy" id="571"/>
    <lineage>
        <taxon>Bacteria</taxon>
        <taxon>Pseudomonadati</taxon>
        <taxon>Pseudomonadota</taxon>
        <taxon>Gammaproteobacteria</taxon>
        <taxon>Enterobacterales</taxon>
        <taxon>Enterobacteriaceae</taxon>
        <taxon>Klebsiella/Raoultella group</taxon>
        <taxon>Klebsiella</taxon>
    </lineage>
</organism>
<dbReference type="AlphaFoldDB" id="A0A6N3GFC8"/>
<name>A0A6N3GFC8_KLEOX</name>
<evidence type="ECO:0000313" key="1">
    <source>
        <dbReference type="EMBL" id="VYU63407.1"/>
    </source>
</evidence>